<feature type="binding site" evidence="5">
    <location>
        <position position="139"/>
    </location>
    <ligand>
        <name>Zn(2+)</name>
        <dbReference type="ChEBI" id="CHEBI:29105"/>
        <note>catalytic</note>
    </ligand>
</feature>
<keyword evidence="2 5" id="KW-0645">Protease</keyword>
<dbReference type="PRINTS" id="PR00480">
    <property type="entry name" value="ASTACIN"/>
</dbReference>
<keyword evidence="5 6" id="KW-0479">Metal-binding</keyword>
<feature type="active site" evidence="5">
    <location>
        <position position="136"/>
    </location>
</feature>
<feature type="binding site" evidence="5">
    <location>
        <position position="145"/>
    </location>
    <ligand>
        <name>Zn(2+)</name>
        <dbReference type="ChEBI" id="CHEBI:29105"/>
        <note>catalytic</note>
    </ligand>
</feature>
<keyword evidence="5 6" id="KW-0482">Metalloprotease</keyword>
<evidence type="ECO:0000256" key="3">
    <source>
        <dbReference type="ARBA" id="ARBA00022801"/>
    </source>
</evidence>
<accession>A0A060Q6V2</accession>
<proteinExistence type="evidence at transcript level"/>
<evidence type="ECO:0000256" key="2">
    <source>
        <dbReference type="ARBA" id="ARBA00022670"/>
    </source>
</evidence>
<dbReference type="InterPro" id="IPR024079">
    <property type="entry name" value="MetalloPept_cat_dom_sf"/>
</dbReference>
<feature type="domain" description="ShKT" evidence="7">
    <location>
        <begin position="279"/>
        <end position="317"/>
    </location>
</feature>
<feature type="chain" id="PRO_5005102610" description="Metalloendopeptidase" evidence="6">
    <location>
        <begin position="19"/>
        <end position="321"/>
    </location>
</feature>
<dbReference type="SUPFAM" id="SSF55486">
    <property type="entry name" value="Metalloproteases ('zincins'), catalytic domain"/>
    <property type="match status" value="1"/>
</dbReference>
<feature type="domain" description="Peptidase M12A" evidence="8">
    <location>
        <begin position="40"/>
        <end position="246"/>
    </location>
</feature>
<dbReference type="OrthoDB" id="291007at2759"/>
<dbReference type="Gene3D" id="3.40.390.10">
    <property type="entry name" value="Collagenase (Catalytic Domain)"/>
    <property type="match status" value="1"/>
</dbReference>
<dbReference type="EC" id="3.4.24.-" evidence="6"/>
<comment type="cofactor">
    <cofactor evidence="5 6">
        <name>Zn(2+)</name>
        <dbReference type="ChEBI" id="CHEBI:29105"/>
    </cofactor>
    <text evidence="5 6">Binds 1 zinc ion per subunit.</text>
</comment>
<dbReference type="EMBL" id="HF952114">
    <property type="protein sequence ID" value="CCW36846.1"/>
    <property type="molecule type" value="mRNA"/>
</dbReference>
<dbReference type="InterPro" id="IPR006026">
    <property type="entry name" value="Peptidase_Metallo"/>
</dbReference>
<evidence type="ECO:0000256" key="1">
    <source>
        <dbReference type="ARBA" id="ARBA00002657"/>
    </source>
</evidence>
<keyword evidence="6" id="KW-0732">Signal</keyword>
<evidence type="ECO:0000259" key="8">
    <source>
        <dbReference type="PROSITE" id="PS51864"/>
    </source>
</evidence>
<dbReference type="PROSITE" id="PS51864">
    <property type="entry name" value="ASTACIN"/>
    <property type="match status" value="1"/>
</dbReference>
<evidence type="ECO:0000256" key="4">
    <source>
        <dbReference type="PROSITE-ProRule" id="PRU01005"/>
    </source>
</evidence>
<dbReference type="GO" id="GO:0004222">
    <property type="term" value="F:metalloendopeptidase activity"/>
    <property type="evidence" value="ECO:0007669"/>
    <property type="project" value="UniProtKB-UniRule"/>
</dbReference>
<dbReference type="PANTHER" id="PTHR10127:SF850">
    <property type="entry name" value="METALLOENDOPEPTIDASE"/>
    <property type="match status" value="1"/>
</dbReference>
<name>A0A060Q6V2_SCHMD</name>
<dbReference type="PROSITE" id="PS51670">
    <property type="entry name" value="SHKT"/>
    <property type="match status" value="1"/>
</dbReference>
<sequence length="321" mass="37604">MKIFVFLVIYFIQDLLNAKEFHPNDFESSNDIPLKFSTFMAERDENKRWENATIVYQIVLTDFRKDEIDGLLNAMDIYQKETCLKFRPAKFSDQYSVIIRRGSGGCNAILGQDRKKGTQTVNLGIGCRWYGLFLHELGHTIGLHHEHQHPDRDIGVSVQWDNVDPSMKVWFNTISRDDVSMFGVPYDMQSVMHYGQWAFAKTDANGKSLTTIIAKNPEFQRYLYYVWMKDLSFGDVKRINLMYKCNDHCPKNIPCSERDGFITKDCKCETKQNFANRRCYDVFNSSECQRLKADCDKTGTYEQYYVFTNCRKTCRKCYEAI</sequence>
<gene>
    <name evidence="9" type="primary">Ast8</name>
</gene>
<dbReference type="BRENDA" id="3.4.24.21">
    <property type="organism ID" value="12164"/>
</dbReference>
<organism evidence="9">
    <name type="scientific">Schmidtea mediterranea</name>
    <name type="common">Freshwater planarian flatworm</name>
    <dbReference type="NCBI Taxonomy" id="79327"/>
    <lineage>
        <taxon>Eukaryota</taxon>
        <taxon>Metazoa</taxon>
        <taxon>Spiralia</taxon>
        <taxon>Lophotrochozoa</taxon>
        <taxon>Platyhelminthes</taxon>
        <taxon>Rhabditophora</taxon>
        <taxon>Seriata</taxon>
        <taxon>Tricladida</taxon>
        <taxon>Continenticola</taxon>
        <taxon>Geoplanoidea</taxon>
        <taxon>Dugesiidae</taxon>
        <taxon>Schmidtea</taxon>
    </lineage>
</organism>
<dbReference type="InterPro" id="IPR001506">
    <property type="entry name" value="Peptidase_M12A"/>
</dbReference>
<feature type="signal peptide" evidence="6">
    <location>
        <begin position="1"/>
        <end position="18"/>
    </location>
</feature>
<dbReference type="InterPro" id="IPR003582">
    <property type="entry name" value="ShKT_dom"/>
</dbReference>
<evidence type="ECO:0000259" key="7">
    <source>
        <dbReference type="PROSITE" id="PS51670"/>
    </source>
</evidence>
<keyword evidence="3 5" id="KW-0378">Hydrolase</keyword>
<dbReference type="AlphaFoldDB" id="A0A060Q6V2"/>
<dbReference type="GO" id="GO:0008270">
    <property type="term" value="F:zinc ion binding"/>
    <property type="evidence" value="ECO:0007669"/>
    <property type="project" value="UniProtKB-UniRule"/>
</dbReference>
<dbReference type="CDD" id="cd04280">
    <property type="entry name" value="ZnMc_astacin_like"/>
    <property type="match status" value="1"/>
</dbReference>
<comment type="caution">
    <text evidence="4">Lacks conserved residue(s) required for the propagation of feature annotation.</text>
</comment>
<evidence type="ECO:0000313" key="9">
    <source>
        <dbReference type="EMBL" id="CCW36846.1"/>
    </source>
</evidence>
<reference evidence="9" key="1">
    <citation type="submission" date="2013-04" db="EMBL/GenBank/DDBJ databases">
        <title>Characterization of genes encoding metalloproteinases in planarians: the Astacins family.</title>
        <authorList>
            <person name="Isolani M.E."/>
            <person name="Bianucci A.M."/>
            <person name="Salo' E."/>
            <person name="Deri P."/>
            <person name="Batistoni R."/>
        </authorList>
    </citation>
    <scope>NUCLEOTIDE SEQUENCE</scope>
    <source>
        <tissue evidence="9">Whole organism</tissue>
    </source>
</reference>
<dbReference type="SMART" id="SM00235">
    <property type="entry name" value="ZnMc"/>
    <property type="match status" value="1"/>
</dbReference>
<comment type="function">
    <text evidence="1">Metalloprotease.</text>
</comment>
<dbReference type="GO" id="GO:0006508">
    <property type="term" value="P:proteolysis"/>
    <property type="evidence" value="ECO:0007669"/>
    <property type="project" value="UniProtKB-KW"/>
</dbReference>
<evidence type="ECO:0000256" key="6">
    <source>
        <dbReference type="RuleBase" id="RU361183"/>
    </source>
</evidence>
<dbReference type="Pfam" id="PF01400">
    <property type="entry name" value="Astacin"/>
    <property type="match status" value="1"/>
</dbReference>
<dbReference type="PANTHER" id="PTHR10127">
    <property type="entry name" value="DISCOIDIN, CUB, EGF, LAMININ , AND ZINC METALLOPROTEASE DOMAIN CONTAINING"/>
    <property type="match status" value="1"/>
</dbReference>
<keyword evidence="5 6" id="KW-0862">Zinc</keyword>
<protein>
    <recommendedName>
        <fullName evidence="6">Metalloendopeptidase</fullName>
        <ecNumber evidence="6">3.4.24.-</ecNumber>
    </recommendedName>
</protein>
<feature type="binding site" evidence="5">
    <location>
        <position position="135"/>
    </location>
    <ligand>
        <name>Zn(2+)</name>
        <dbReference type="ChEBI" id="CHEBI:29105"/>
        <note>catalytic</note>
    </ligand>
</feature>
<evidence type="ECO:0000256" key="5">
    <source>
        <dbReference type="PROSITE-ProRule" id="PRU01211"/>
    </source>
</evidence>
<dbReference type="InterPro" id="IPR034035">
    <property type="entry name" value="Astacin-like_dom"/>
</dbReference>